<feature type="region of interest" description="Disordered" evidence="1">
    <location>
        <begin position="50"/>
        <end position="93"/>
    </location>
</feature>
<comment type="caution">
    <text evidence="2">The sequence shown here is derived from an EMBL/GenBank/DDBJ whole genome shotgun (WGS) entry which is preliminary data.</text>
</comment>
<feature type="compositionally biased region" description="Basic and acidic residues" evidence="1">
    <location>
        <begin position="50"/>
        <end position="66"/>
    </location>
</feature>
<evidence type="ECO:0000256" key="1">
    <source>
        <dbReference type="SAM" id="MobiDB-lite"/>
    </source>
</evidence>
<reference evidence="2 3" key="1">
    <citation type="journal article" date="2019" name="Sci. Rep.">
        <title>Orb-weaving spider Araneus ventricosus genome elucidates the spidroin gene catalogue.</title>
        <authorList>
            <person name="Kono N."/>
            <person name="Nakamura H."/>
            <person name="Ohtoshi R."/>
            <person name="Moran D.A.P."/>
            <person name="Shinohara A."/>
            <person name="Yoshida Y."/>
            <person name="Fujiwara M."/>
            <person name="Mori M."/>
            <person name="Tomita M."/>
            <person name="Arakawa K."/>
        </authorList>
    </citation>
    <scope>NUCLEOTIDE SEQUENCE [LARGE SCALE GENOMIC DNA]</scope>
</reference>
<gene>
    <name evidence="2" type="ORF">AVEN_198908_1</name>
</gene>
<keyword evidence="3" id="KW-1185">Reference proteome</keyword>
<dbReference type="Proteomes" id="UP000499080">
    <property type="component" value="Unassembled WGS sequence"/>
</dbReference>
<feature type="compositionally biased region" description="Polar residues" evidence="1">
    <location>
        <begin position="9"/>
        <end position="18"/>
    </location>
</feature>
<feature type="compositionally biased region" description="Acidic residues" evidence="1">
    <location>
        <begin position="67"/>
        <end position="84"/>
    </location>
</feature>
<accession>A0A4Y2QFH7</accession>
<feature type="compositionally biased region" description="Basic and acidic residues" evidence="1">
    <location>
        <begin position="22"/>
        <end position="36"/>
    </location>
</feature>
<name>A0A4Y2QFH7_ARAVE</name>
<organism evidence="2 3">
    <name type="scientific">Araneus ventricosus</name>
    <name type="common">Orbweaver spider</name>
    <name type="synonym">Epeira ventricosa</name>
    <dbReference type="NCBI Taxonomy" id="182803"/>
    <lineage>
        <taxon>Eukaryota</taxon>
        <taxon>Metazoa</taxon>
        <taxon>Ecdysozoa</taxon>
        <taxon>Arthropoda</taxon>
        <taxon>Chelicerata</taxon>
        <taxon>Arachnida</taxon>
        <taxon>Araneae</taxon>
        <taxon>Araneomorphae</taxon>
        <taxon>Entelegynae</taxon>
        <taxon>Araneoidea</taxon>
        <taxon>Araneidae</taxon>
        <taxon>Araneus</taxon>
    </lineage>
</organism>
<dbReference type="EMBL" id="BGPR01013696">
    <property type="protein sequence ID" value="GBN61800.1"/>
    <property type="molecule type" value="Genomic_DNA"/>
</dbReference>
<feature type="region of interest" description="Disordered" evidence="1">
    <location>
        <begin position="1"/>
        <end position="36"/>
    </location>
</feature>
<evidence type="ECO:0000313" key="3">
    <source>
        <dbReference type="Proteomes" id="UP000499080"/>
    </source>
</evidence>
<evidence type="ECO:0000313" key="2">
    <source>
        <dbReference type="EMBL" id="GBN61800.1"/>
    </source>
</evidence>
<protein>
    <submittedName>
        <fullName evidence="2">Uncharacterized protein</fullName>
    </submittedName>
</protein>
<dbReference type="AlphaFoldDB" id="A0A4Y2QFH7"/>
<proteinExistence type="predicted"/>
<sequence length="93" mass="10675">MKEQRRSTRAQAEPQNQDGMDMDTKRHPTRTTEPHAELLTLLRCTSITRKHGDASEDESDALHLDGEETEYSDQETASEIDVEDNPFHEEYGD</sequence>